<feature type="domain" description="Abortive infection phage resistance protein N-terminal" evidence="2">
    <location>
        <begin position="28"/>
        <end position="178"/>
    </location>
</feature>
<dbReference type="EMBL" id="CP002381">
    <property type="protein sequence ID" value="ADX75270.1"/>
    <property type="molecule type" value="Genomic_DNA"/>
</dbReference>
<dbReference type="RefSeq" id="WP_013603128.1">
    <property type="nucleotide sequence ID" value="NC_015147.1"/>
</dbReference>
<evidence type="ECO:0000259" key="2">
    <source>
        <dbReference type="Pfam" id="PF22879"/>
    </source>
</evidence>
<dbReference type="Pfam" id="PF22879">
    <property type="entry name" value="AIPR_N"/>
    <property type="match status" value="1"/>
</dbReference>
<evidence type="ECO:0000313" key="4">
    <source>
        <dbReference type="Proteomes" id="UP000008639"/>
    </source>
</evidence>
<keyword evidence="3" id="KW-0614">Plasmid</keyword>
<dbReference type="InterPro" id="IPR018891">
    <property type="entry name" value="AIPR_C"/>
</dbReference>
<dbReference type="Proteomes" id="UP000008639">
    <property type="component" value="Plasmid pASPHE302"/>
</dbReference>
<feature type="domain" description="Abortive phage infection protein C-terminal" evidence="1">
    <location>
        <begin position="239"/>
        <end position="570"/>
    </location>
</feature>
<accession>F0MCL4</accession>
<dbReference type="KEGG" id="apn:Asphe3_42050"/>
<name>F0MCL4_PSEPM</name>
<sequence length="697" mass="77954">MSIEVDDLRNEIKVEAVAGDGAFEVEAFATVFARRLEDAEAVADLNVEPLRCNGPRRKRLELLGYAESPLEQSLVILAGRYFGRDATLTMTDAKDAIGRATGYIEAAVDGWLTTHLEMSSREWEYADYFSKQIGSGKIARIRVILITDGLMSGRIRTIDSGTVAGLKTTYEIWDQRRIVDATLPERGSEDIRVDFTKWLSDGLPCLVAPSNDQTTRTYLAVIPARVLAEVFDEYGSLLLESNVRTFLSARGQVNRGIQSTLAQEPARFLAYNNGLTTTATEVELGRSPEGTTIRSLDRWQIVNGGQTTASIAHFLRNNKSEDIIDEVSIQMKLVTVSESDSATVVQAVAKYANSQNRVSAADLFSTHEFHIRMEQISRRLKAPAKEGHQYQTGWFYERARGQWENDRTARGSAGEQAKFELEYPKSQRITKTDWAKYDYCWNQHPDLVSKGAQSVFADYATKVDTQWTKDDGKGADAYGDGYFRAGVGKAIMYETLRSQILKQDWYKAAPGYLANIVAYAISRLALEIGVRFGGANFDFDRVWQRQAVSDPTLAALIEIAHAAQRHLTDPNRPQANVTQWAKQQACWEGFKKVGVRLEGRIRDDLVTADEARGQAADDRKQRAMDSGFEVVKRVLAVKPQVWEMVHRAQVPMSPTEKDLVQMFGLRQGKVPSERQGAVLLRLLGRMAESGIIGRDDH</sequence>
<evidence type="ECO:0000313" key="3">
    <source>
        <dbReference type="EMBL" id="ADX75270.1"/>
    </source>
</evidence>
<dbReference type="HOGENOM" id="CLU_019647_0_0_11"/>
<evidence type="ECO:0000259" key="1">
    <source>
        <dbReference type="Pfam" id="PF10592"/>
    </source>
</evidence>
<gene>
    <name evidence="3" type="ordered locus">Asphe3_42050</name>
</gene>
<dbReference type="Pfam" id="PF10592">
    <property type="entry name" value="AIPR"/>
    <property type="match status" value="1"/>
</dbReference>
<dbReference type="OrthoDB" id="9806213at2"/>
<proteinExistence type="predicted"/>
<dbReference type="InterPro" id="IPR055101">
    <property type="entry name" value="AIPR_N"/>
</dbReference>
<protein>
    <recommendedName>
        <fullName evidence="5">AIPR protein</fullName>
    </recommendedName>
</protein>
<reference evidence="4" key="1">
    <citation type="journal article" date="2011" name="Stand. Genomic Sci.">
        <title>Complete genome sequence of Arthrobacter phenanthrenivorans type strain (Sphe3).</title>
        <authorList>
            <person name="Kallimanis A."/>
            <person name="Labutti K.M."/>
            <person name="Lapidus A."/>
            <person name="Clum A."/>
            <person name="Lykidis A."/>
            <person name="Mavromatis K."/>
            <person name="Pagani I."/>
            <person name="Liolios K."/>
            <person name="Ivanova N."/>
            <person name="Goodwin L."/>
            <person name="Pitluck S."/>
            <person name="Chen A."/>
            <person name="Palaniappan K."/>
            <person name="Markowitz V."/>
            <person name="Bristow J."/>
            <person name="Velentzas A.D."/>
            <person name="Perisynakis A."/>
            <person name="Ouzounis C.C."/>
            <person name="Kyrpides N.C."/>
            <person name="Koukkou A.I."/>
            <person name="Drainas C."/>
        </authorList>
    </citation>
    <scope>NUCLEOTIDE SEQUENCE [LARGE SCALE GENOMIC DNA]</scope>
    <source>
        <strain evidence="4">DSM 18606 / JCM 16027 / LMG 23796 / Sphe3</strain>
        <plasmid evidence="4">Plasmid pASPHE302</plasmid>
    </source>
</reference>
<dbReference type="AlphaFoldDB" id="F0MCL4"/>
<evidence type="ECO:0008006" key="5">
    <source>
        <dbReference type="Google" id="ProtNLM"/>
    </source>
</evidence>
<geneLocation type="plasmid" evidence="3 4">
    <name>pASPHE302</name>
</geneLocation>
<organism evidence="3 4">
    <name type="scientific">Pseudarthrobacter phenanthrenivorans (strain DSM 18606 / JCM 16027 / LMG 23796 / Sphe3)</name>
    <name type="common">Arthrobacter phenanthrenivorans</name>
    <dbReference type="NCBI Taxonomy" id="930171"/>
    <lineage>
        <taxon>Bacteria</taxon>
        <taxon>Bacillati</taxon>
        <taxon>Actinomycetota</taxon>
        <taxon>Actinomycetes</taxon>
        <taxon>Micrococcales</taxon>
        <taxon>Micrococcaceae</taxon>
        <taxon>Pseudarthrobacter</taxon>
    </lineage>
</organism>